<keyword evidence="3" id="KW-1185">Reference proteome</keyword>
<dbReference type="AlphaFoldDB" id="A0AA40AWZ5"/>
<dbReference type="Proteomes" id="UP001172101">
    <property type="component" value="Unassembled WGS sequence"/>
</dbReference>
<organism evidence="2 3">
    <name type="scientific">Lasiosphaeria miniovina</name>
    <dbReference type="NCBI Taxonomy" id="1954250"/>
    <lineage>
        <taxon>Eukaryota</taxon>
        <taxon>Fungi</taxon>
        <taxon>Dikarya</taxon>
        <taxon>Ascomycota</taxon>
        <taxon>Pezizomycotina</taxon>
        <taxon>Sordariomycetes</taxon>
        <taxon>Sordariomycetidae</taxon>
        <taxon>Sordariales</taxon>
        <taxon>Lasiosphaeriaceae</taxon>
        <taxon>Lasiosphaeria</taxon>
    </lineage>
</organism>
<feature type="compositionally biased region" description="Polar residues" evidence="1">
    <location>
        <begin position="1"/>
        <end position="20"/>
    </location>
</feature>
<evidence type="ECO:0000313" key="2">
    <source>
        <dbReference type="EMBL" id="KAK0723536.1"/>
    </source>
</evidence>
<gene>
    <name evidence="2" type="ORF">B0T26DRAFT_262747</name>
</gene>
<sequence>MVDSSTCFPPSTGSPASSEPTSKRWRLLGLFRPETPGSRRKTVVHPCSLTPPPLGSAPPSNVPLHDPRRLRDNDLAFNGRISCNPCLSRATSYPSAGGCHLRSRQDQETRIRTTSREGRTRTKPSTFRCLSLSQDETHQRLVLAGEGVKAQPRRGNWRCASRLPADAPLQVSNSIIPFPVSGGHLGNTPTLLRNASYWFGIAASTTSHLIAHKTESKSWDLTGNTFVPNRRESSEAPLNFFL</sequence>
<comment type="caution">
    <text evidence="2">The sequence shown here is derived from an EMBL/GenBank/DDBJ whole genome shotgun (WGS) entry which is preliminary data.</text>
</comment>
<name>A0AA40AWZ5_9PEZI</name>
<proteinExistence type="predicted"/>
<accession>A0AA40AWZ5</accession>
<dbReference type="RefSeq" id="XP_060299460.1">
    <property type="nucleotide sequence ID" value="XM_060434060.1"/>
</dbReference>
<protein>
    <submittedName>
        <fullName evidence="2">Uncharacterized protein</fullName>
    </submittedName>
</protein>
<dbReference type="EMBL" id="JAUIRO010000003">
    <property type="protein sequence ID" value="KAK0723536.1"/>
    <property type="molecule type" value="Genomic_DNA"/>
</dbReference>
<evidence type="ECO:0000313" key="3">
    <source>
        <dbReference type="Proteomes" id="UP001172101"/>
    </source>
</evidence>
<evidence type="ECO:0000256" key="1">
    <source>
        <dbReference type="SAM" id="MobiDB-lite"/>
    </source>
</evidence>
<feature type="region of interest" description="Disordered" evidence="1">
    <location>
        <begin position="97"/>
        <end position="124"/>
    </location>
</feature>
<dbReference type="GeneID" id="85317330"/>
<feature type="compositionally biased region" description="Basic and acidic residues" evidence="1">
    <location>
        <begin position="103"/>
        <end position="120"/>
    </location>
</feature>
<reference evidence="2" key="1">
    <citation type="submission" date="2023-06" db="EMBL/GenBank/DDBJ databases">
        <title>Genome-scale phylogeny and comparative genomics of the fungal order Sordariales.</title>
        <authorList>
            <consortium name="Lawrence Berkeley National Laboratory"/>
            <person name="Hensen N."/>
            <person name="Bonometti L."/>
            <person name="Westerberg I."/>
            <person name="Brannstrom I.O."/>
            <person name="Guillou S."/>
            <person name="Cros-Aarteil S."/>
            <person name="Calhoun S."/>
            <person name="Haridas S."/>
            <person name="Kuo A."/>
            <person name="Mondo S."/>
            <person name="Pangilinan J."/>
            <person name="Riley R."/>
            <person name="LaButti K."/>
            <person name="Andreopoulos B."/>
            <person name="Lipzen A."/>
            <person name="Chen C."/>
            <person name="Yanf M."/>
            <person name="Daum C."/>
            <person name="Ng V."/>
            <person name="Clum A."/>
            <person name="Steindorff A."/>
            <person name="Ohm R."/>
            <person name="Martin F."/>
            <person name="Silar P."/>
            <person name="Natvig D."/>
            <person name="Lalanne C."/>
            <person name="Gautier V."/>
            <person name="Ament-velasquez S.L."/>
            <person name="Kruys A."/>
            <person name="Hutchinson M.I."/>
            <person name="Powell A.J."/>
            <person name="Barry K."/>
            <person name="Miller A.N."/>
            <person name="Grigoriev I.V."/>
            <person name="Debuchy R."/>
            <person name="Gladieux P."/>
            <person name="Thoren M.H."/>
            <person name="Johannesson H."/>
        </authorList>
    </citation>
    <scope>NUCLEOTIDE SEQUENCE</scope>
    <source>
        <strain evidence="2">SMH2392-1A</strain>
    </source>
</reference>
<feature type="region of interest" description="Disordered" evidence="1">
    <location>
        <begin position="1"/>
        <end position="62"/>
    </location>
</feature>